<dbReference type="Proteomes" id="UP000276133">
    <property type="component" value="Unassembled WGS sequence"/>
</dbReference>
<gene>
    <name evidence="3" type="ORF">BpHYR1_021613</name>
</gene>
<sequence>MPQKNNFGYTRNMLEFPKSKARFNLKNFDTEFVRNSAFYDRTLYLSRLTSTMIESASANLFSNRDSDLEIKKSPSREKNHLFQMFIMKRPTIRLEPIEEKNPKNRVEFSKESKQFKKDPLPYISPYRVQRFNRKFIKPKVKTNQLNKFKTRNQKKPKEKSIEIDLNEEAENLDKLEQDAEDEKQLKMLDDIENGADIEDIDLTTEDWVNVNPNEITKRYDMLRKYATAKINILRKNFEILETNDKEKIDKLKKQYFDHKKLWETEKLVLLNMKDMELKWDQERSDYLDQAEVAYKLQIQAQDAAENAIKQLEDFITEDAKLDRENAENTIHILRERSRTYTSLSMGNKEEHFEDEINNNQTISKKLSTEKSEKIQVVVDNFTIKFPNKNSMDKIIDYINFESSNKYTLILSHAANASSRPNTRNEKTSTNSQSPNRNKSSLRYMNRETTNASVSSERKSSKLKKTENEYVEPNGDLFEQVLTKVITDDEAMLMELRNTAKSRNSLRSKHLVQLEANKEKLTELKTFAAQKLIGIEQDVPFDD</sequence>
<comment type="caution">
    <text evidence="3">The sequence shown here is derived from an EMBL/GenBank/DDBJ whole genome shotgun (WGS) entry which is preliminary data.</text>
</comment>
<evidence type="ECO:0000256" key="2">
    <source>
        <dbReference type="SAM" id="MobiDB-lite"/>
    </source>
</evidence>
<keyword evidence="4" id="KW-1185">Reference proteome</keyword>
<evidence type="ECO:0000313" key="3">
    <source>
        <dbReference type="EMBL" id="RMZ99566.1"/>
    </source>
</evidence>
<dbReference type="STRING" id="10195.A0A3M7PKB5"/>
<feature type="compositionally biased region" description="Basic and acidic residues" evidence="2">
    <location>
        <begin position="455"/>
        <end position="467"/>
    </location>
</feature>
<organism evidence="3 4">
    <name type="scientific">Brachionus plicatilis</name>
    <name type="common">Marine rotifer</name>
    <name type="synonym">Brachionus muelleri</name>
    <dbReference type="NCBI Taxonomy" id="10195"/>
    <lineage>
        <taxon>Eukaryota</taxon>
        <taxon>Metazoa</taxon>
        <taxon>Spiralia</taxon>
        <taxon>Gnathifera</taxon>
        <taxon>Rotifera</taxon>
        <taxon>Eurotatoria</taxon>
        <taxon>Monogononta</taxon>
        <taxon>Pseudotrocha</taxon>
        <taxon>Ploima</taxon>
        <taxon>Brachionidae</taxon>
        <taxon>Brachionus</taxon>
    </lineage>
</organism>
<feature type="compositionally biased region" description="Polar residues" evidence="2">
    <location>
        <begin position="415"/>
        <end position="454"/>
    </location>
</feature>
<feature type="coiled-coil region" evidence="1">
    <location>
        <begin position="158"/>
        <end position="185"/>
    </location>
</feature>
<proteinExistence type="predicted"/>
<dbReference type="AlphaFoldDB" id="A0A3M7PKB5"/>
<evidence type="ECO:0000313" key="4">
    <source>
        <dbReference type="Proteomes" id="UP000276133"/>
    </source>
</evidence>
<feature type="non-terminal residue" evidence="3">
    <location>
        <position position="542"/>
    </location>
</feature>
<keyword evidence="1" id="KW-0175">Coiled coil</keyword>
<dbReference type="EMBL" id="REGN01010159">
    <property type="protein sequence ID" value="RMZ99566.1"/>
    <property type="molecule type" value="Genomic_DNA"/>
</dbReference>
<feature type="region of interest" description="Disordered" evidence="2">
    <location>
        <begin position="415"/>
        <end position="467"/>
    </location>
</feature>
<accession>A0A3M7PKB5</accession>
<evidence type="ECO:0000256" key="1">
    <source>
        <dbReference type="SAM" id="Coils"/>
    </source>
</evidence>
<name>A0A3M7PKB5_BRAPC</name>
<protein>
    <submittedName>
        <fullName evidence="3">Uncharacterized protein</fullName>
    </submittedName>
</protein>
<reference evidence="3 4" key="1">
    <citation type="journal article" date="2018" name="Sci. Rep.">
        <title>Genomic signatures of local adaptation to the degree of environmental predictability in rotifers.</title>
        <authorList>
            <person name="Franch-Gras L."/>
            <person name="Hahn C."/>
            <person name="Garcia-Roger E.M."/>
            <person name="Carmona M.J."/>
            <person name="Serra M."/>
            <person name="Gomez A."/>
        </authorList>
    </citation>
    <scope>NUCLEOTIDE SEQUENCE [LARGE SCALE GENOMIC DNA]</scope>
    <source>
        <strain evidence="3">HYR1</strain>
    </source>
</reference>